<sequence length="139" mass="15651">MPPKRKALKSANPNINECSNGKKAKPAAAQEAPLEPQLQDILLQSTIKHRQQRWAEMSGSKNLDINYQIATQNPRHSYEFICICNPLQGRDGAYNEENEAEDDCDASDETRSPTRKLVIRARHVHAANRPPYSPPTHIP</sequence>
<evidence type="ECO:0000256" key="1">
    <source>
        <dbReference type="SAM" id="MobiDB-lite"/>
    </source>
</evidence>
<reference evidence="2 3" key="1">
    <citation type="journal article" date="2016" name="PLoS Pathog.">
        <title>Biosynthesis of antibiotic leucinostatins in bio-control fungus Purpureocillium lilacinum and their inhibition on phytophthora revealed by genome mining.</title>
        <authorList>
            <person name="Wang G."/>
            <person name="Liu Z."/>
            <person name="Lin R."/>
            <person name="Li E."/>
            <person name="Mao Z."/>
            <person name="Ling J."/>
            <person name="Yang Y."/>
            <person name="Yin W.B."/>
            <person name="Xie B."/>
        </authorList>
    </citation>
    <scope>NUCLEOTIDE SEQUENCE [LARGE SCALE GENOMIC DNA]</scope>
    <source>
        <strain evidence="2">170</strain>
    </source>
</reference>
<dbReference type="RefSeq" id="XP_018135725.1">
    <property type="nucleotide sequence ID" value="XM_018292686.1"/>
</dbReference>
<dbReference type="GeneID" id="28856680"/>
<dbReference type="EMBL" id="LSBJ02000015">
    <property type="protein sequence ID" value="OAQ57391.1"/>
    <property type="molecule type" value="Genomic_DNA"/>
</dbReference>
<name>A0A179EW28_METCM</name>
<accession>A0A179EW28</accession>
<feature type="region of interest" description="Disordered" evidence="1">
    <location>
        <begin position="1"/>
        <end position="32"/>
    </location>
</feature>
<evidence type="ECO:0000313" key="2">
    <source>
        <dbReference type="EMBL" id="OAQ57391.1"/>
    </source>
</evidence>
<protein>
    <submittedName>
        <fullName evidence="2">Uncharacterized protein</fullName>
    </submittedName>
</protein>
<comment type="caution">
    <text evidence="2">The sequence shown here is derived from an EMBL/GenBank/DDBJ whole genome shotgun (WGS) entry which is preliminary data.</text>
</comment>
<keyword evidence="3" id="KW-1185">Reference proteome</keyword>
<feature type="compositionally biased region" description="Acidic residues" evidence="1">
    <location>
        <begin position="94"/>
        <end position="107"/>
    </location>
</feature>
<gene>
    <name evidence="2" type="ORF">VFPPC_14919</name>
</gene>
<proteinExistence type="predicted"/>
<dbReference type="Proteomes" id="UP000078397">
    <property type="component" value="Unassembled WGS sequence"/>
</dbReference>
<organism evidence="2 3">
    <name type="scientific">Pochonia chlamydosporia 170</name>
    <dbReference type="NCBI Taxonomy" id="1380566"/>
    <lineage>
        <taxon>Eukaryota</taxon>
        <taxon>Fungi</taxon>
        <taxon>Dikarya</taxon>
        <taxon>Ascomycota</taxon>
        <taxon>Pezizomycotina</taxon>
        <taxon>Sordariomycetes</taxon>
        <taxon>Hypocreomycetidae</taxon>
        <taxon>Hypocreales</taxon>
        <taxon>Clavicipitaceae</taxon>
        <taxon>Pochonia</taxon>
    </lineage>
</organism>
<feature type="region of interest" description="Disordered" evidence="1">
    <location>
        <begin position="92"/>
        <end position="139"/>
    </location>
</feature>
<dbReference type="AlphaFoldDB" id="A0A179EW28"/>
<evidence type="ECO:0000313" key="3">
    <source>
        <dbReference type="Proteomes" id="UP000078397"/>
    </source>
</evidence>
<feature type="compositionally biased region" description="Basic residues" evidence="1">
    <location>
        <begin position="113"/>
        <end position="126"/>
    </location>
</feature>
<dbReference type="KEGG" id="pchm:VFPPC_14919"/>